<organism evidence="1 2">
    <name type="scientific">Aquamicrobium ahrensii</name>
    <dbReference type="NCBI Taxonomy" id="469551"/>
    <lineage>
        <taxon>Bacteria</taxon>
        <taxon>Pseudomonadati</taxon>
        <taxon>Pseudomonadota</taxon>
        <taxon>Alphaproteobacteria</taxon>
        <taxon>Hyphomicrobiales</taxon>
        <taxon>Phyllobacteriaceae</taxon>
        <taxon>Aquamicrobium</taxon>
    </lineage>
</organism>
<name>A0ABV2KPK9_9HYPH</name>
<dbReference type="RefSeq" id="WP_354152845.1">
    <property type="nucleotide sequence ID" value="NZ_JBEPMN010000017.1"/>
</dbReference>
<accession>A0ABV2KPK9</accession>
<protein>
    <submittedName>
        <fullName evidence="1">Uncharacterized protein</fullName>
    </submittedName>
</protein>
<dbReference type="EMBL" id="JBEPMN010000017">
    <property type="protein sequence ID" value="MET3662976.1"/>
    <property type="molecule type" value="Genomic_DNA"/>
</dbReference>
<sequence length="87" mass="9693">MTTRTTQTVIRFSSPFLLPGFDALQPAGEYRVDYDEELIDGVSRLAWRRVGAFIHLPAISMQLPTQQMAPINPADLDAALEKDNESS</sequence>
<dbReference type="Proteomes" id="UP001549143">
    <property type="component" value="Unassembled WGS sequence"/>
</dbReference>
<comment type="caution">
    <text evidence="1">The sequence shown here is derived from an EMBL/GenBank/DDBJ whole genome shotgun (WGS) entry which is preliminary data.</text>
</comment>
<reference evidence="1 2" key="1">
    <citation type="submission" date="2024-06" db="EMBL/GenBank/DDBJ databases">
        <title>Genomic Encyclopedia of Type Strains, Phase IV (KMG-IV): sequencing the most valuable type-strain genomes for metagenomic binning, comparative biology and taxonomic classification.</title>
        <authorList>
            <person name="Goeker M."/>
        </authorList>
    </citation>
    <scope>NUCLEOTIDE SEQUENCE [LARGE SCALE GENOMIC DNA]</scope>
    <source>
        <strain evidence="1 2">DSM 19730</strain>
    </source>
</reference>
<evidence type="ECO:0000313" key="1">
    <source>
        <dbReference type="EMBL" id="MET3662976.1"/>
    </source>
</evidence>
<keyword evidence="2" id="KW-1185">Reference proteome</keyword>
<evidence type="ECO:0000313" key="2">
    <source>
        <dbReference type="Proteomes" id="UP001549143"/>
    </source>
</evidence>
<proteinExistence type="predicted"/>
<gene>
    <name evidence="1" type="ORF">ABID44_003329</name>
</gene>